<keyword evidence="9 12" id="KW-0328">Glycosyltransferase</keyword>
<dbReference type="PANTHER" id="PTHR32315">
    <property type="entry name" value="ADENINE PHOSPHORIBOSYLTRANSFERASE"/>
    <property type="match status" value="1"/>
</dbReference>
<dbReference type="GO" id="GO:0044209">
    <property type="term" value="P:AMP salvage"/>
    <property type="evidence" value="ECO:0007669"/>
    <property type="project" value="UniProtKB-UniRule"/>
</dbReference>
<dbReference type="NCBIfam" id="NF002634">
    <property type="entry name" value="PRK02304.1-3"/>
    <property type="match status" value="1"/>
</dbReference>
<evidence type="ECO:0000256" key="8">
    <source>
        <dbReference type="ARBA" id="ARBA00022490"/>
    </source>
</evidence>
<sequence length="170" mass="18830">MDFKTKIREILDFPTPGVQFKDITTLLKDGEAYHQAIDELVKYASDKKVDAIVGPEARGFVIGAPLAYALGVGFIPVRKPGKLPAETVEVVYDLEYRQDRLSIHRDAIRPGSRILIADDLLATGGTVKATVDLIKQLNGQVVGTAFLIELLYLNGRDQLENIDIFSLIQY</sequence>
<dbReference type="OrthoDB" id="9803963at2"/>
<dbReference type="InterPro" id="IPR050054">
    <property type="entry name" value="UPRTase/APRTase"/>
</dbReference>
<evidence type="ECO:0000256" key="10">
    <source>
        <dbReference type="ARBA" id="ARBA00022679"/>
    </source>
</evidence>
<gene>
    <name evidence="12" type="primary">apt</name>
    <name evidence="14" type="ORF">SAMN05444392_101591</name>
</gene>
<dbReference type="EC" id="2.4.2.7" evidence="7 12"/>
<feature type="domain" description="Phosphoribosyltransferase" evidence="13">
    <location>
        <begin position="27"/>
        <end position="149"/>
    </location>
</feature>
<dbReference type="Pfam" id="PF00156">
    <property type="entry name" value="Pribosyltran"/>
    <property type="match status" value="1"/>
</dbReference>
<name>A0A1M4TQX1_9BACL</name>
<dbReference type="AlphaFoldDB" id="A0A1M4TQX1"/>
<keyword evidence="10 12" id="KW-0808">Transferase</keyword>
<evidence type="ECO:0000256" key="3">
    <source>
        <dbReference type="ARBA" id="ARBA00004496"/>
    </source>
</evidence>
<dbReference type="GO" id="GO:0002055">
    <property type="term" value="F:adenine binding"/>
    <property type="evidence" value="ECO:0007669"/>
    <property type="project" value="TreeGrafter"/>
</dbReference>
<keyword evidence="8 12" id="KW-0963">Cytoplasm</keyword>
<evidence type="ECO:0000313" key="15">
    <source>
        <dbReference type="Proteomes" id="UP000184476"/>
    </source>
</evidence>
<dbReference type="GO" id="GO:0016208">
    <property type="term" value="F:AMP binding"/>
    <property type="evidence" value="ECO:0007669"/>
    <property type="project" value="TreeGrafter"/>
</dbReference>
<comment type="catalytic activity">
    <reaction evidence="1 12">
        <text>AMP + diphosphate = 5-phospho-alpha-D-ribose 1-diphosphate + adenine</text>
        <dbReference type="Rhea" id="RHEA:16609"/>
        <dbReference type="ChEBI" id="CHEBI:16708"/>
        <dbReference type="ChEBI" id="CHEBI:33019"/>
        <dbReference type="ChEBI" id="CHEBI:58017"/>
        <dbReference type="ChEBI" id="CHEBI:456215"/>
        <dbReference type="EC" id="2.4.2.7"/>
    </reaction>
</comment>
<dbReference type="GO" id="GO:0006166">
    <property type="term" value="P:purine ribonucleoside salvage"/>
    <property type="evidence" value="ECO:0007669"/>
    <property type="project" value="UniProtKB-UniRule"/>
</dbReference>
<evidence type="ECO:0000256" key="12">
    <source>
        <dbReference type="HAMAP-Rule" id="MF_00004"/>
    </source>
</evidence>
<evidence type="ECO:0000256" key="11">
    <source>
        <dbReference type="ARBA" id="ARBA00022726"/>
    </source>
</evidence>
<dbReference type="NCBIfam" id="NF002633">
    <property type="entry name" value="PRK02304.1-2"/>
    <property type="match status" value="1"/>
</dbReference>
<comment type="subcellular location">
    <subcellularLocation>
        <location evidence="3 12">Cytoplasm</location>
    </subcellularLocation>
</comment>
<dbReference type="EMBL" id="FQVL01000001">
    <property type="protein sequence ID" value="SHE46784.1"/>
    <property type="molecule type" value="Genomic_DNA"/>
</dbReference>
<dbReference type="STRING" id="112248.SAMN05444392_101591"/>
<evidence type="ECO:0000256" key="6">
    <source>
        <dbReference type="ARBA" id="ARBA00011738"/>
    </source>
</evidence>
<dbReference type="PANTHER" id="PTHR32315:SF3">
    <property type="entry name" value="ADENINE PHOSPHORIBOSYLTRANSFERASE"/>
    <property type="match status" value="1"/>
</dbReference>
<dbReference type="Proteomes" id="UP000184476">
    <property type="component" value="Unassembled WGS sequence"/>
</dbReference>
<reference evidence="14 15" key="1">
    <citation type="submission" date="2016-11" db="EMBL/GenBank/DDBJ databases">
        <authorList>
            <person name="Jaros S."/>
            <person name="Januszkiewicz K."/>
            <person name="Wedrychowicz H."/>
        </authorList>
    </citation>
    <scope>NUCLEOTIDE SEQUENCE [LARGE SCALE GENOMIC DNA]</scope>
    <source>
        <strain evidence="14 15">DSM 44666</strain>
    </source>
</reference>
<dbReference type="UniPathway" id="UPA00588">
    <property type="reaction ID" value="UER00646"/>
</dbReference>
<dbReference type="GO" id="GO:0006168">
    <property type="term" value="P:adenine salvage"/>
    <property type="evidence" value="ECO:0007669"/>
    <property type="project" value="InterPro"/>
</dbReference>
<dbReference type="InterPro" id="IPR005764">
    <property type="entry name" value="Ade_phspho_trans"/>
</dbReference>
<comment type="similarity">
    <text evidence="5 12">Belongs to the purine/pyrimidine phosphoribosyltransferase family.</text>
</comment>
<keyword evidence="11 12" id="KW-0660">Purine salvage</keyword>
<dbReference type="NCBIfam" id="NF002636">
    <property type="entry name" value="PRK02304.1-5"/>
    <property type="match status" value="1"/>
</dbReference>
<dbReference type="FunFam" id="3.40.50.2020:FF:000004">
    <property type="entry name" value="Adenine phosphoribosyltransferase"/>
    <property type="match status" value="1"/>
</dbReference>
<dbReference type="InterPro" id="IPR029057">
    <property type="entry name" value="PRTase-like"/>
</dbReference>
<comment type="pathway">
    <text evidence="4 12">Purine metabolism; AMP biosynthesis via salvage pathway; AMP from adenine: step 1/1.</text>
</comment>
<dbReference type="GO" id="GO:0005737">
    <property type="term" value="C:cytoplasm"/>
    <property type="evidence" value="ECO:0007669"/>
    <property type="project" value="UniProtKB-SubCell"/>
</dbReference>
<dbReference type="Gene3D" id="3.40.50.2020">
    <property type="match status" value="1"/>
</dbReference>
<accession>A0A1M4TQX1</accession>
<dbReference type="InterPro" id="IPR000836">
    <property type="entry name" value="PRTase_dom"/>
</dbReference>
<dbReference type="GO" id="GO:0003999">
    <property type="term" value="F:adenine phosphoribosyltransferase activity"/>
    <property type="evidence" value="ECO:0007669"/>
    <property type="project" value="UniProtKB-UniRule"/>
</dbReference>
<keyword evidence="15" id="KW-1185">Reference proteome</keyword>
<evidence type="ECO:0000256" key="9">
    <source>
        <dbReference type="ARBA" id="ARBA00022676"/>
    </source>
</evidence>
<evidence type="ECO:0000256" key="7">
    <source>
        <dbReference type="ARBA" id="ARBA00011893"/>
    </source>
</evidence>
<evidence type="ECO:0000256" key="5">
    <source>
        <dbReference type="ARBA" id="ARBA00008391"/>
    </source>
</evidence>
<evidence type="ECO:0000256" key="2">
    <source>
        <dbReference type="ARBA" id="ARBA00003968"/>
    </source>
</evidence>
<dbReference type="CDD" id="cd06223">
    <property type="entry name" value="PRTases_typeI"/>
    <property type="match status" value="1"/>
</dbReference>
<protein>
    <recommendedName>
        <fullName evidence="7 12">Adenine phosphoribosyltransferase</fullName>
        <shortName evidence="12">APRT</shortName>
        <ecNumber evidence="7 12">2.4.2.7</ecNumber>
    </recommendedName>
</protein>
<evidence type="ECO:0000259" key="13">
    <source>
        <dbReference type="Pfam" id="PF00156"/>
    </source>
</evidence>
<evidence type="ECO:0000256" key="1">
    <source>
        <dbReference type="ARBA" id="ARBA00000868"/>
    </source>
</evidence>
<proteinExistence type="inferred from homology"/>
<dbReference type="SUPFAM" id="SSF53271">
    <property type="entry name" value="PRTase-like"/>
    <property type="match status" value="1"/>
</dbReference>
<comment type="function">
    <text evidence="2 12">Catalyzes a salvage reaction resulting in the formation of AMP, that is energically less costly than de novo synthesis.</text>
</comment>
<dbReference type="HAMAP" id="MF_00004">
    <property type="entry name" value="Aden_phosphoribosyltr"/>
    <property type="match status" value="1"/>
</dbReference>
<dbReference type="NCBIfam" id="TIGR01090">
    <property type="entry name" value="apt"/>
    <property type="match status" value="1"/>
</dbReference>
<dbReference type="RefSeq" id="WP_073151601.1">
    <property type="nucleotide sequence ID" value="NZ_FQVL01000001.1"/>
</dbReference>
<comment type="subunit">
    <text evidence="6 12">Homodimer.</text>
</comment>
<organism evidence="14 15">
    <name type="scientific">Seinonella peptonophila</name>
    <dbReference type="NCBI Taxonomy" id="112248"/>
    <lineage>
        <taxon>Bacteria</taxon>
        <taxon>Bacillati</taxon>
        <taxon>Bacillota</taxon>
        <taxon>Bacilli</taxon>
        <taxon>Bacillales</taxon>
        <taxon>Thermoactinomycetaceae</taxon>
        <taxon>Seinonella</taxon>
    </lineage>
</organism>
<evidence type="ECO:0000313" key="14">
    <source>
        <dbReference type="EMBL" id="SHE46784.1"/>
    </source>
</evidence>
<evidence type="ECO:0000256" key="4">
    <source>
        <dbReference type="ARBA" id="ARBA00004659"/>
    </source>
</evidence>